<dbReference type="AlphaFoldDB" id="A0A9X1A9G9"/>
<reference evidence="3" key="1">
    <citation type="journal article" date="2021" name="Microorganisms">
        <title>Phylogenomic Reconstruction and Metabolic Potential of the Genus Aminobacter.</title>
        <authorList>
            <person name="Artuso I."/>
            <person name="Turrini P."/>
            <person name="Pirolo M."/>
            <person name="Lugli G.A."/>
            <person name="Ventura M."/>
            <person name="Visca P."/>
        </authorList>
    </citation>
    <scope>NUCLEOTIDE SEQUENCE</scope>
    <source>
        <strain evidence="3">LMG 26462</strain>
    </source>
</reference>
<reference evidence="3" key="2">
    <citation type="submission" date="2021-03" db="EMBL/GenBank/DDBJ databases">
        <authorList>
            <person name="Artuso I."/>
            <person name="Turrini P."/>
            <person name="Pirolo M."/>
            <person name="Lugli G.A."/>
            <person name="Ventura M."/>
            <person name="Visca P."/>
        </authorList>
    </citation>
    <scope>NUCLEOTIDE SEQUENCE</scope>
    <source>
        <strain evidence="3">LMG 26462</strain>
    </source>
</reference>
<comment type="caution">
    <text evidence="3">The sequence shown here is derived from an EMBL/GenBank/DDBJ whole genome shotgun (WGS) entry which is preliminary data.</text>
</comment>
<dbReference type="InterPro" id="IPR054382">
    <property type="entry name" value="wHTH_alphaproteobact"/>
</dbReference>
<evidence type="ECO:0000256" key="1">
    <source>
        <dbReference type="SAM" id="MobiDB-lite"/>
    </source>
</evidence>
<protein>
    <recommendedName>
        <fullName evidence="2">Winged helix domain-containing protein</fullName>
    </recommendedName>
</protein>
<dbReference type="RefSeq" id="WP_214388077.1">
    <property type="nucleotide sequence ID" value="NZ_JAFLWW010000002.1"/>
</dbReference>
<proteinExistence type="predicted"/>
<evidence type="ECO:0000313" key="4">
    <source>
        <dbReference type="Proteomes" id="UP001138921"/>
    </source>
</evidence>
<evidence type="ECO:0000313" key="3">
    <source>
        <dbReference type="EMBL" id="MBT1155755.1"/>
    </source>
</evidence>
<accession>A0A9X1A9G9</accession>
<keyword evidence="4" id="KW-1185">Reference proteome</keyword>
<evidence type="ECO:0000259" key="2">
    <source>
        <dbReference type="Pfam" id="PF22324"/>
    </source>
</evidence>
<sequence>MKKGVSKYRSEGMSGQSPNRTAHLPSIPENLFSPNSKRTAMDSIARDAAARQINSGKGKFQLTVLVHPGDPAHERRAVVPGRVGWALNELVKAGQRGCSASDFSAGLRLAHFVYLLRHEHQLLIETEHEAHGGQFPGSHAVYRLRTPVHILDDARQAAA</sequence>
<gene>
    <name evidence="3" type="ORF">J1C56_09135</name>
</gene>
<name>A0A9X1A9G9_9HYPH</name>
<organism evidence="3 4">
    <name type="scientific">Aminobacter anthyllidis</name>
    <dbReference type="NCBI Taxonomy" id="1035067"/>
    <lineage>
        <taxon>Bacteria</taxon>
        <taxon>Pseudomonadati</taxon>
        <taxon>Pseudomonadota</taxon>
        <taxon>Alphaproteobacteria</taxon>
        <taxon>Hyphomicrobiales</taxon>
        <taxon>Phyllobacteriaceae</taxon>
        <taxon>Aminobacter</taxon>
    </lineage>
</organism>
<dbReference type="EMBL" id="JAFLWW010000002">
    <property type="protein sequence ID" value="MBT1155755.1"/>
    <property type="molecule type" value="Genomic_DNA"/>
</dbReference>
<feature type="domain" description="Winged helix" evidence="2">
    <location>
        <begin position="78"/>
        <end position="152"/>
    </location>
</feature>
<feature type="region of interest" description="Disordered" evidence="1">
    <location>
        <begin position="1"/>
        <end position="36"/>
    </location>
</feature>
<dbReference type="Pfam" id="PF22324">
    <property type="entry name" value="HTH_91"/>
    <property type="match status" value="1"/>
</dbReference>
<dbReference type="Proteomes" id="UP001138921">
    <property type="component" value="Unassembled WGS sequence"/>
</dbReference>